<evidence type="ECO:0000256" key="3">
    <source>
        <dbReference type="ARBA" id="ARBA00011095"/>
    </source>
</evidence>
<feature type="signal peptide" evidence="18">
    <location>
        <begin position="1"/>
        <end position="20"/>
    </location>
</feature>
<dbReference type="PANTHER" id="PTHR34836:SF1">
    <property type="entry name" value="OS09G0428600 PROTEIN"/>
    <property type="match status" value="1"/>
</dbReference>
<dbReference type="CDD" id="cd13686">
    <property type="entry name" value="GluR_Plant"/>
    <property type="match status" value="1"/>
</dbReference>
<evidence type="ECO:0000256" key="16">
    <source>
        <dbReference type="PIRSR" id="PIRSR037090-50"/>
    </source>
</evidence>
<evidence type="ECO:0000256" key="10">
    <source>
        <dbReference type="ARBA" id="ARBA00023170"/>
    </source>
</evidence>
<feature type="disulfide bond" evidence="16">
    <location>
        <begin position="781"/>
        <end position="836"/>
    </location>
</feature>
<comment type="subunit">
    <text evidence="3">May form heteromers.</text>
</comment>
<evidence type="ECO:0000256" key="7">
    <source>
        <dbReference type="ARBA" id="ARBA00022989"/>
    </source>
</evidence>
<dbReference type="PANTHER" id="PTHR34836">
    <property type="entry name" value="OS06G0188250 PROTEIN"/>
    <property type="match status" value="1"/>
</dbReference>
<accession>A0A2Z7AXW9</accession>
<feature type="transmembrane region" description="Helical" evidence="17">
    <location>
        <begin position="854"/>
        <end position="875"/>
    </location>
</feature>
<dbReference type="SUPFAM" id="SSF53850">
    <property type="entry name" value="Periplasmic binding protein-like II"/>
    <property type="match status" value="1"/>
</dbReference>
<dbReference type="GO" id="GO:0015276">
    <property type="term" value="F:ligand-gated monoatomic ion channel activity"/>
    <property type="evidence" value="ECO:0007669"/>
    <property type="project" value="InterPro"/>
</dbReference>
<evidence type="ECO:0000313" key="21">
    <source>
        <dbReference type="Proteomes" id="UP000250235"/>
    </source>
</evidence>
<keyword evidence="16" id="KW-1015">Disulfide bond</keyword>
<dbReference type="PIRSF" id="PIRSF037090">
    <property type="entry name" value="Iontro_Glu-like_rcpt_pln"/>
    <property type="match status" value="1"/>
</dbReference>
<evidence type="ECO:0000256" key="9">
    <source>
        <dbReference type="ARBA" id="ARBA00023136"/>
    </source>
</evidence>
<protein>
    <recommendedName>
        <fullName evidence="15">Glutamate receptor</fullName>
    </recommendedName>
</protein>
<gene>
    <name evidence="20" type="ORF">F511_34322</name>
</gene>
<dbReference type="CDD" id="cd19990">
    <property type="entry name" value="PBP1_GABAb_receptor_plant"/>
    <property type="match status" value="1"/>
</dbReference>
<dbReference type="InterPro" id="IPR028082">
    <property type="entry name" value="Peripla_BP_I"/>
</dbReference>
<keyword evidence="12 15" id="KW-1071">Ligand-gated ion channel</keyword>
<keyword evidence="10 15" id="KW-0675">Receptor</keyword>
<dbReference type="Proteomes" id="UP000250235">
    <property type="component" value="Unassembled WGS sequence"/>
</dbReference>
<dbReference type="SUPFAM" id="SSF53822">
    <property type="entry name" value="Periplasmic binding protein-like I"/>
    <property type="match status" value="1"/>
</dbReference>
<evidence type="ECO:0000256" key="11">
    <source>
        <dbReference type="ARBA" id="ARBA00023180"/>
    </source>
</evidence>
<dbReference type="OrthoDB" id="5984008at2759"/>
<dbReference type="GO" id="GO:0004930">
    <property type="term" value="F:G protein-coupled receptor activity"/>
    <property type="evidence" value="ECO:0007669"/>
    <property type="project" value="InterPro"/>
</dbReference>
<feature type="transmembrane region" description="Helical" evidence="17">
    <location>
        <begin position="590"/>
        <end position="609"/>
    </location>
</feature>
<evidence type="ECO:0000256" key="5">
    <source>
        <dbReference type="ARBA" id="ARBA00022692"/>
    </source>
</evidence>
<dbReference type="InterPro" id="IPR044440">
    <property type="entry name" value="GABAb_receptor_plant_PBP1"/>
</dbReference>
<dbReference type="InterPro" id="IPR017103">
    <property type="entry name" value="Iontropic_Glu_rcpt_pln"/>
</dbReference>
<dbReference type="InterPro" id="IPR015683">
    <property type="entry name" value="Ionotropic_Glu_rcpt"/>
</dbReference>
<dbReference type="GO" id="GO:0016020">
    <property type="term" value="C:membrane"/>
    <property type="evidence" value="ECO:0007669"/>
    <property type="project" value="UniProtKB-SubCell"/>
</dbReference>
<reference evidence="20 21" key="1">
    <citation type="journal article" date="2015" name="Proc. Natl. Acad. Sci. U.S.A.">
        <title>The resurrection genome of Boea hygrometrica: A blueprint for survival of dehydration.</title>
        <authorList>
            <person name="Xiao L."/>
            <person name="Yang G."/>
            <person name="Zhang L."/>
            <person name="Yang X."/>
            <person name="Zhao S."/>
            <person name="Ji Z."/>
            <person name="Zhou Q."/>
            <person name="Hu M."/>
            <person name="Wang Y."/>
            <person name="Chen M."/>
            <person name="Xu Y."/>
            <person name="Jin H."/>
            <person name="Xiao X."/>
            <person name="Hu G."/>
            <person name="Bao F."/>
            <person name="Hu Y."/>
            <person name="Wan P."/>
            <person name="Li L."/>
            <person name="Deng X."/>
            <person name="Kuang T."/>
            <person name="Xiang C."/>
            <person name="Zhu J.K."/>
            <person name="Oliver M.J."/>
            <person name="He Y."/>
        </authorList>
    </citation>
    <scope>NUCLEOTIDE SEQUENCE [LARGE SCALE GENOMIC DNA]</scope>
    <source>
        <strain evidence="21">cv. XS01</strain>
    </source>
</reference>
<feature type="chain" id="PRO_5016411698" description="Glutamate receptor" evidence="18">
    <location>
        <begin position="21"/>
        <end position="938"/>
    </location>
</feature>
<evidence type="ECO:0000256" key="12">
    <source>
        <dbReference type="ARBA" id="ARBA00023286"/>
    </source>
</evidence>
<keyword evidence="13 15" id="KW-0407">Ion channel</keyword>
<evidence type="ECO:0000313" key="20">
    <source>
        <dbReference type="EMBL" id="KZV26724.1"/>
    </source>
</evidence>
<evidence type="ECO:0000256" key="4">
    <source>
        <dbReference type="ARBA" id="ARBA00022448"/>
    </source>
</evidence>
<comment type="function">
    <text evidence="14">Glutamate-gated receptor that probably acts as a non-selective cation channel. May be involved in light-signal transduction and calcium homeostasis via the regulation of calcium influx into cells.</text>
</comment>
<keyword evidence="4 15" id="KW-0813">Transport</keyword>
<evidence type="ECO:0000256" key="8">
    <source>
        <dbReference type="ARBA" id="ARBA00023065"/>
    </source>
</evidence>
<evidence type="ECO:0000256" key="1">
    <source>
        <dbReference type="ARBA" id="ARBA00004141"/>
    </source>
</evidence>
<keyword evidence="6 18" id="KW-0732">Signal</keyword>
<comment type="similarity">
    <text evidence="2 15">Belongs to the glutamate-gated ion channel (TC 1.A.10.1) family.</text>
</comment>
<evidence type="ECO:0000256" key="13">
    <source>
        <dbReference type="ARBA" id="ARBA00023303"/>
    </source>
</evidence>
<keyword evidence="21" id="KW-1185">Reference proteome</keyword>
<evidence type="ECO:0000256" key="6">
    <source>
        <dbReference type="ARBA" id="ARBA00022729"/>
    </source>
</evidence>
<keyword evidence="9 15" id="KW-0472">Membrane</keyword>
<dbReference type="Pfam" id="PF01094">
    <property type="entry name" value="ANF_receptor"/>
    <property type="match status" value="1"/>
</dbReference>
<keyword evidence="11" id="KW-0325">Glycoprotein</keyword>
<feature type="domain" description="Ionotropic glutamate receptor C-terminal" evidence="19">
    <location>
        <begin position="459"/>
        <end position="833"/>
    </location>
</feature>
<dbReference type="Gene3D" id="3.40.190.10">
    <property type="entry name" value="Periplasmic binding protein-like II"/>
    <property type="match status" value="3"/>
</dbReference>
<dbReference type="AlphaFoldDB" id="A0A2Z7AXW9"/>
<dbReference type="InterPro" id="IPR001320">
    <property type="entry name" value="Iontro_rcpt_C"/>
</dbReference>
<keyword evidence="8 15" id="KW-0406">Ion transport</keyword>
<comment type="function">
    <text evidence="15">Glutamate-gated receptor that probably acts as non-selective cation channel.</text>
</comment>
<evidence type="ECO:0000256" key="2">
    <source>
        <dbReference type="ARBA" id="ARBA00008685"/>
    </source>
</evidence>
<evidence type="ECO:0000256" key="15">
    <source>
        <dbReference type="PIRNR" id="PIRNR037090"/>
    </source>
</evidence>
<keyword evidence="7 17" id="KW-1133">Transmembrane helix</keyword>
<dbReference type="Gene3D" id="3.40.50.2300">
    <property type="match status" value="2"/>
</dbReference>
<keyword evidence="5 17" id="KW-0812">Transmembrane</keyword>
<dbReference type="InterPro" id="IPR001828">
    <property type="entry name" value="ANF_lig-bd_rcpt"/>
</dbReference>
<name>A0A2Z7AXW9_9LAMI</name>
<evidence type="ECO:0000256" key="17">
    <source>
        <dbReference type="SAM" id="Phobius"/>
    </source>
</evidence>
<dbReference type="InterPro" id="IPR000337">
    <property type="entry name" value="GPCR_3"/>
</dbReference>
<evidence type="ECO:0000256" key="14">
    <source>
        <dbReference type="ARBA" id="ARBA00049638"/>
    </source>
</evidence>
<comment type="subcellular location">
    <subcellularLocation>
        <location evidence="1">Membrane</location>
        <topology evidence="1">Multi-pass membrane protein</topology>
    </subcellularLocation>
</comment>
<dbReference type="EMBL" id="KV011162">
    <property type="protein sequence ID" value="KZV26724.1"/>
    <property type="molecule type" value="Genomic_DNA"/>
</dbReference>
<evidence type="ECO:0000256" key="18">
    <source>
        <dbReference type="SAM" id="SignalP"/>
    </source>
</evidence>
<organism evidence="20 21">
    <name type="scientific">Dorcoceras hygrometricum</name>
    <dbReference type="NCBI Taxonomy" id="472368"/>
    <lineage>
        <taxon>Eukaryota</taxon>
        <taxon>Viridiplantae</taxon>
        <taxon>Streptophyta</taxon>
        <taxon>Embryophyta</taxon>
        <taxon>Tracheophyta</taxon>
        <taxon>Spermatophyta</taxon>
        <taxon>Magnoliopsida</taxon>
        <taxon>eudicotyledons</taxon>
        <taxon>Gunneridae</taxon>
        <taxon>Pentapetalae</taxon>
        <taxon>asterids</taxon>
        <taxon>lamiids</taxon>
        <taxon>Lamiales</taxon>
        <taxon>Gesneriaceae</taxon>
        <taxon>Didymocarpoideae</taxon>
        <taxon>Trichosporeae</taxon>
        <taxon>Loxocarpinae</taxon>
        <taxon>Dorcoceras</taxon>
    </lineage>
</organism>
<proteinExistence type="inferred from homology"/>
<dbReference type="SMART" id="SM00079">
    <property type="entry name" value="PBPe"/>
    <property type="match status" value="1"/>
</dbReference>
<evidence type="ECO:0000259" key="19">
    <source>
        <dbReference type="SMART" id="SM00079"/>
    </source>
</evidence>
<dbReference type="FunFam" id="3.40.50.2300:FF:000188">
    <property type="entry name" value="Glutamate receptor"/>
    <property type="match status" value="1"/>
</dbReference>
<dbReference type="PRINTS" id="PR00248">
    <property type="entry name" value="GPCRMGR"/>
</dbReference>
<sequence>MDSLLFPFLVALVMLPFRAAQSSSNDSTVDFHVGIILDLNSSVGRVGRSCISMAFSDFYSVHKDYKTRLVLHFRDSNESVVDAAAAALDLLRNVRVDAIIGPQNSAQVDFVMNLGDRAHVPVVSFSATSPSLVHRAPLFVQTSQSDAYQVQAIASIIQAFKWNQVVVINEDTDYGNGIIPDLSNALNGVNARISYRSVVPKSATDDFISQELYKMMGMQTRVFVVHASPSLGTSLFLKSKELGMISAGYAWIVTSGLTDLFHLMDYEVVESMQGLLGVKPQVPNSKQLRSFSGRWIRTFLREYPDMKVSDETSVFGLWGYDTLWALAMAAETVGRTKSNVVKNKNGDNAANPFALESSDTGPKLHDALLETRFPGLAGEFKLVNGQLEQTPYQIVNFDGNHEIQVAAWSPYVKSNHKGNLNETNSNFTPKVKFRDITWPGHTTVVPKGWEIPVNGQNLRVGVPRKPGFNEFLKVEIDPTTKSVKVSGYHKQVFESVMAALPYAVIPKYVPYEFLNANGSAAGDYDSLVYQVSKQEQFEAAMGDITITYDRSLNADFTLPYAEGGVSCIVPIINEDPTNEFTIFTLLSKQLWMTAVVFYLANTLAIWILGSRILSNAREPPGQHPGMICYFPCFPGENISLFSSTPQSDFSTLSCDERFILNVGQGLDANLLCLILVAWSSVSCLMNSTLTASLSSTLVVRSLRPAVTHVDQLIAKKYPVGCQEGSFLFDFMVKLGFLESYIRNYSSTKDCEDDLSLGTENGGIAAYCDVVPHIRLLLSQTCDKYVAIEPTYRTEGFAFAFPRGSPMVSDVSRAITKLIGDQTIQDIENQWHTNVTCLVQDSSPGSPTKIKVKTFVVLFVFSGFVTLVCLLVSELFDLHKKGVLLQKISGFKANLSSRIHHGALKLSKLKLVLIPQKQEVELQAVQEVGVRALETAAQP</sequence>